<dbReference type="VEuPathDB" id="FungiDB:AB675_1432"/>
<dbReference type="RefSeq" id="XP_017997161.1">
    <property type="nucleotide sequence ID" value="XM_018141323.1"/>
</dbReference>
<comment type="caution">
    <text evidence="2">The sequence shown here is derived from an EMBL/GenBank/DDBJ whole genome shotgun (WGS) entry which is preliminary data.</text>
</comment>
<evidence type="ECO:0000256" key="1">
    <source>
        <dbReference type="SAM" id="MobiDB-lite"/>
    </source>
</evidence>
<dbReference type="AlphaFoldDB" id="A0A0N0NJR5"/>
<proteinExistence type="predicted"/>
<protein>
    <submittedName>
        <fullName evidence="2">Uncharacterized protein</fullName>
    </submittedName>
</protein>
<gene>
    <name evidence="2" type="ORF">AB675_1432</name>
</gene>
<evidence type="ECO:0000313" key="3">
    <source>
        <dbReference type="Proteomes" id="UP000038010"/>
    </source>
</evidence>
<organism evidence="2 3">
    <name type="scientific">Cyphellophora attinorum</name>
    <dbReference type="NCBI Taxonomy" id="1664694"/>
    <lineage>
        <taxon>Eukaryota</taxon>
        <taxon>Fungi</taxon>
        <taxon>Dikarya</taxon>
        <taxon>Ascomycota</taxon>
        <taxon>Pezizomycotina</taxon>
        <taxon>Eurotiomycetes</taxon>
        <taxon>Chaetothyriomycetidae</taxon>
        <taxon>Chaetothyriales</taxon>
        <taxon>Cyphellophoraceae</taxon>
        <taxon>Cyphellophora</taxon>
    </lineage>
</organism>
<dbReference type="OrthoDB" id="3211582at2759"/>
<reference evidence="2 3" key="1">
    <citation type="submission" date="2015-06" db="EMBL/GenBank/DDBJ databases">
        <title>Draft genome of the ant-associated black yeast Phialophora attae CBS 131958.</title>
        <authorList>
            <person name="Moreno L.F."/>
            <person name="Stielow B.J."/>
            <person name="de Hoog S."/>
            <person name="Vicente V.A."/>
            <person name="Weiss V.A."/>
            <person name="de Vries M."/>
            <person name="Cruz L.M."/>
            <person name="Souza E.M."/>
        </authorList>
    </citation>
    <scope>NUCLEOTIDE SEQUENCE [LARGE SCALE GENOMIC DNA]</scope>
    <source>
        <strain evidence="2 3">CBS 131958</strain>
    </source>
</reference>
<dbReference type="EMBL" id="LFJN01000025">
    <property type="protein sequence ID" value="KPI37198.1"/>
    <property type="molecule type" value="Genomic_DNA"/>
</dbReference>
<accession>A0A0N0NJR5</accession>
<dbReference type="Proteomes" id="UP000038010">
    <property type="component" value="Unassembled WGS sequence"/>
</dbReference>
<evidence type="ECO:0000313" key="2">
    <source>
        <dbReference type="EMBL" id="KPI37198.1"/>
    </source>
</evidence>
<name>A0A0N0NJR5_9EURO</name>
<sequence length="177" mass="19458">MGLFSKKDNTVPATQAPPATYNNAPHGHHTTRHSTDSHRRNNGGGMFSRRRSSSLSSSDFEDNRKNSGGLLHRGNRNSQSMNHGHPPAARTGGGMFSRNRDMEDPSIAAARERVQIAEQSERDAERALMHSRNAVQDAKAHVRNLEVEAAEDARRAKAKQSAAKDIGKHSSKLGRKF</sequence>
<keyword evidence="3" id="KW-1185">Reference proteome</keyword>
<feature type="region of interest" description="Disordered" evidence="1">
    <location>
        <begin position="1"/>
        <end position="177"/>
    </location>
</feature>
<feature type="compositionally biased region" description="Basic and acidic residues" evidence="1">
    <location>
        <begin position="138"/>
        <end position="155"/>
    </location>
</feature>
<feature type="compositionally biased region" description="Basic and acidic residues" evidence="1">
    <location>
        <begin position="110"/>
        <end position="128"/>
    </location>
</feature>
<dbReference type="GeneID" id="28733203"/>